<protein>
    <recommendedName>
        <fullName evidence="7">Mannitol-1-phosphate 5-dehydrogenase</fullName>
    </recommendedName>
</protein>
<proteinExistence type="predicted"/>
<feature type="domain" description="Mannitol dehydrogenase C-terminal" evidence="4">
    <location>
        <begin position="200"/>
        <end position="333"/>
    </location>
</feature>
<dbReference type="InterPro" id="IPR013328">
    <property type="entry name" value="6PGD_dom2"/>
</dbReference>
<accession>A0A1S8YSH2</accession>
<evidence type="ECO:0000313" key="6">
    <source>
        <dbReference type="Proteomes" id="UP000190667"/>
    </source>
</evidence>
<feature type="domain" description="Mannitol dehydrogenase N-terminal" evidence="3">
    <location>
        <begin position="7"/>
        <end position="160"/>
    </location>
</feature>
<keyword evidence="6" id="KW-1185">Reference proteome</keyword>
<evidence type="ECO:0000259" key="4">
    <source>
        <dbReference type="Pfam" id="PF08125"/>
    </source>
</evidence>
<dbReference type="GO" id="GO:0019592">
    <property type="term" value="P:mannitol catabolic process"/>
    <property type="evidence" value="ECO:0007669"/>
    <property type="project" value="TreeGrafter"/>
</dbReference>
<dbReference type="PANTHER" id="PTHR30524:SF0">
    <property type="entry name" value="ALTRONATE OXIDOREDUCTASE-RELATED"/>
    <property type="match status" value="1"/>
</dbReference>
<dbReference type="AlphaFoldDB" id="A0A1S8YSH2"/>
<dbReference type="InterPro" id="IPR036291">
    <property type="entry name" value="NAD(P)-bd_dom_sf"/>
</dbReference>
<dbReference type="EMBL" id="MRUL01000001">
    <property type="protein sequence ID" value="OON42030.1"/>
    <property type="molecule type" value="Genomic_DNA"/>
</dbReference>
<dbReference type="Gene3D" id="1.10.1040.10">
    <property type="entry name" value="N-(1-d-carboxylethyl)-l-norvaline Dehydrogenase, domain 2"/>
    <property type="match status" value="1"/>
</dbReference>
<evidence type="ECO:0000259" key="3">
    <source>
        <dbReference type="Pfam" id="PF01232"/>
    </source>
</evidence>
<dbReference type="InterPro" id="IPR013131">
    <property type="entry name" value="Mannitol_DH_N"/>
</dbReference>
<dbReference type="OrthoDB" id="271711at2"/>
<evidence type="ECO:0000313" key="5">
    <source>
        <dbReference type="EMBL" id="OON42030.1"/>
    </source>
</evidence>
<keyword evidence="1" id="KW-0560">Oxidoreductase</keyword>
<dbReference type="Pfam" id="PF08125">
    <property type="entry name" value="Mannitol_dh_C"/>
    <property type="match status" value="1"/>
</dbReference>
<name>A0A1S8YSH2_9GAMM</name>
<dbReference type="PANTHER" id="PTHR30524">
    <property type="entry name" value="MANNITOL-1-PHOSPHATE 5-DEHYDROGENASE"/>
    <property type="match status" value="1"/>
</dbReference>
<reference evidence="5 6" key="1">
    <citation type="submission" date="2016-12" db="EMBL/GenBank/DDBJ databases">
        <title>Izhakiella australiana sp. nov. of genus Izhakiella isolated from Australian desert.</title>
        <authorList>
            <person name="Ji M."/>
        </authorList>
    </citation>
    <scope>NUCLEOTIDE SEQUENCE [LARGE SCALE GENOMIC DNA]</scope>
    <source>
        <strain evidence="5 6">D4N98</strain>
    </source>
</reference>
<gene>
    <name evidence="5" type="ORF">BTJ39_02425</name>
</gene>
<evidence type="ECO:0000256" key="1">
    <source>
        <dbReference type="ARBA" id="ARBA00023002"/>
    </source>
</evidence>
<dbReference type="SUPFAM" id="SSF48179">
    <property type="entry name" value="6-phosphogluconate dehydrogenase C-terminal domain-like"/>
    <property type="match status" value="1"/>
</dbReference>
<dbReference type="InterPro" id="IPR013118">
    <property type="entry name" value="Mannitol_DH_C"/>
</dbReference>
<dbReference type="GO" id="GO:0005829">
    <property type="term" value="C:cytosol"/>
    <property type="evidence" value="ECO:0007669"/>
    <property type="project" value="TreeGrafter"/>
</dbReference>
<evidence type="ECO:0008006" key="7">
    <source>
        <dbReference type="Google" id="ProtNLM"/>
    </source>
</evidence>
<comment type="caution">
    <text evidence="5">The sequence shown here is derived from an EMBL/GenBank/DDBJ whole genome shotgun (WGS) entry which is preliminary data.</text>
</comment>
<dbReference type="Pfam" id="PF01232">
    <property type="entry name" value="Mannitol_dh"/>
    <property type="match status" value="1"/>
</dbReference>
<dbReference type="RefSeq" id="WP_078001058.1">
    <property type="nucleotide sequence ID" value="NZ_MRUL01000001.1"/>
</dbReference>
<evidence type="ECO:0000256" key="2">
    <source>
        <dbReference type="ARBA" id="ARBA00023027"/>
    </source>
</evidence>
<dbReference type="InterPro" id="IPR008927">
    <property type="entry name" value="6-PGluconate_DH-like_C_sf"/>
</dbReference>
<dbReference type="Proteomes" id="UP000190667">
    <property type="component" value="Unassembled WGS sequence"/>
</dbReference>
<sequence>MSKQPSAVIIGAGQTGRGFIARFLFKSNYHLTFIDKNEKTVNYLKQDNFFTIHCFTETVPPVHIHGFDTHLAASAAAHQALLDADLLFVAVGQQNLAQVAADIAPALAQRRSQGKDPLKVLTCENGVAPGQILTDAINGYADAQGAALVSEVAIFCTTNVLKKTRLDIGSENYNRVPYNAAILGGPLPIEGFDPDADMSKLLKRKIYTYNFISACVTYLGAYKGIEDYAASANDDEVRKLIFSVVPELNKALCRVLEVDAESQKTFSDNALKKFSDHNIEDYVSKNARDVARKLRPDDRMIAPANMIIENHGDTHAIAIVIAAAILWGERNEKLLESFASVAAVLTTLSKVNKDSELFKQVERYYTALKSGTTIGSLLK</sequence>
<dbReference type="GO" id="GO:0008926">
    <property type="term" value="F:mannitol-1-phosphate 5-dehydrogenase activity"/>
    <property type="evidence" value="ECO:0007669"/>
    <property type="project" value="TreeGrafter"/>
</dbReference>
<dbReference type="STRING" id="1926881.BTJ39_02425"/>
<keyword evidence="2" id="KW-0520">NAD</keyword>
<organism evidence="5 6">
    <name type="scientific">Izhakiella australiensis</name>
    <dbReference type="NCBI Taxonomy" id="1926881"/>
    <lineage>
        <taxon>Bacteria</taxon>
        <taxon>Pseudomonadati</taxon>
        <taxon>Pseudomonadota</taxon>
        <taxon>Gammaproteobacteria</taxon>
        <taxon>Enterobacterales</taxon>
        <taxon>Erwiniaceae</taxon>
        <taxon>Izhakiella</taxon>
    </lineage>
</organism>
<dbReference type="Gene3D" id="3.40.50.720">
    <property type="entry name" value="NAD(P)-binding Rossmann-like Domain"/>
    <property type="match status" value="1"/>
</dbReference>
<dbReference type="SUPFAM" id="SSF51735">
    <property type="entry name" value="NAD(P)-binding Rossmann-fold domains"/>
    <property type="match status" value="1"/>
</dbReference>